<dbReference type="InterPro" id="IPR033254">
    <property type="entry name" value="Plant_FLA"/>
</dbReference>
<dbReference type="GO" id="GO:0098552">
    <property type="term" value="C:side of membrane"/>
    <property type="evidence" value="ECO:0007669"/>
    <property type="project" value="UniProtKB-KW"/>
</dbReference>
<organism evidence="14 15">
    <name type="scientific">Lupinus angustifolius</name>
    <name type="common">Narrow-leaved blue lupine</name>
    <dbReference type="NCBI Taxonomy" id="3871"/>
    <lineage>
        <taxon>Eukaryota</taxon>
        <taxon>Viridiplantae</taxon>
        <taxon>Streptophyta</taxon>
        <taxon>Embryophyta</taxon>
        <taxon>Tracheophyta</taxon>
        <taxon>Spermatophyta</taxon>
        <taxon>Magnoliopsida</taxon>
        <taxon>eudicotyledons</taxon>
        <taxon>Gunneridae</taxon>
        <taxon>Pentapetalae</taxon>
        <taxon>rosids</taxon>
        <taxon>fabids</taxon>
        <taxon>Fabales</taxon>
        <taxon>Fabaceae</taxon>
        <taxon>Papilionoideae</taxon>
        <taxon>50 kb inversion clade</taxon>
        <taxon>genistoids sensu lato</taxon>
        <taxon>core genistoids</taxon>
        <taxon>Genisteae</taxon>
        <taxon>Lupinus</taxon>
    </lineage>
</organism>
<dbReference type="EMBL" id="CM007369">
    <property type="protein sequence ID" value="OIW04290.1"/>
    <property type="molecule type" value="Genomic_DNA"/>
</dbReference>
<evidence type="ECO:0000256" key="8">
    <source>
        <dbReference type="ARBA" id="ARBA00023136"/>
    </source>
</evidence>
<evidence type="ECO:0000313" key="15">
    <source>
        <dbReference type="Proteomes" id="UP000188354"/>
    </source>
</evidence>
<evidence type="ECO:0000256" key="6">
    <source>
        <dbReference type="ARBA" id="ARBA00022737"/>
    </source>
</evidence>
<evidence type="ECO:0000256" key="10">
    <source>
        <dbReference type="ARBA" id="ARBA00023288"/>
    </source>
</evidence>
<keyword evidence="8" id="KW-0472">Membrane</keyword>
<dbReference type="PANTHER" id="PTHR32382">
    <property type="entry name" value="FASCICLIN-LIKE ARABINOGALACTAN PROTEIN"/>
    <property type="match status" value="1"/>
</dbReference>
<keyword evidence="5" id="KW-0732">Signal</keyword>
<reference evidence="14 15" key="1">
    <citation type="journal article" date="2017" name="Plant Biotechnol. J.">
        <title>A comprehensive draft genome sequence for lupin (Lupinus angustifolius), an emerging health food: insights into plant-microbe interactions and legume evolution.</title>
        <authorList>
            <person name="Hane J.K."/>
            <person name="Ming Y."/>
            <person name="Kamphuis L.G."/>
            <person name="Nelson M.N."/>
            <person name="Garg G."/>
            <person name="Atkins C.A."/>
            <person name="Bayer P.E."/>
            <person name="Bravo A."/>
            <person name="Bringans S."/>
            <person name="Cannon S."/>
            <person name="Edwards D."/>
            <person name="Foley R."/>
            <person name="Gao L.L."/>
            <person name="Harrison M.J."/>
            <person name="Huang W."/>
            <person name="Hurgobin B."/>
            <person name="Li S."/>
            <person name="Liu C.W."/>
            <person name="McGrath A."/>
            <person name="Morahan G."/>
            <person name="Murray J."/>
            <person name="Weller J."/>
            <person name="Jian J."/>
            <person name="Singh K.B."/>
        </authorList>
    </citation>
    <scope>NUCLEOTIDE SEQUENCE [LARGE SCALE GENOMIC DNA]</scope>
    <source>
        <strain evidence="15">cv. Tanjil</strain>
        <tissue evidence="14">Whole plant</tissue>
    </source>
</reference>
<keyword evidence="6" id="KW-0677">Repeat</keyword>
<dbReference type="Gene3D" id="2.30.180.10">
    <property type="entry name" value="FAS1 domain"/>
    <property type="match status" value="3"/>
</dbReference>
<evidence type="ECO:0000256" key="5">
    <source>
        <dbReference type="ARBA" id="ARBA00022729"/>
    </source>
</evidence>
<evidence type="ECO:0000259" key="13">
    <source>
        <dbReference type="PROSITE" id="PS50213"/>
    </source>
</evidence>
<evidence type="ECO:0000256" key="1">
    <source>
        <dbReference type="ARBA" id="ARBA00004609"/>
    </source>
</evidence>
<dbReference type="FunFam" id="2.30.180.10:FF:000008">
    <property type="entry name" value="Fasciclin-like arabinogalactan protein 10"/>
    <property type="match status" value="1"/>
</dbReference>
<dbReference type="SUPFAM" id="SSF82153">
    <property type="entry name" value="FAS1 domain"/>
    <property type="match status" value="3"/>
</dbReference>
<dbReference type="AlphaFoldDB" id="A0A4P1R810"/>
<keyword evidence="3" id="KW-1003">Cell membrane</keyword>
<dbReference type="STRING" id="3871.A0A4P1R810"/>
<name>A0A4P1R810_LUPAN</name>
<keyword evidence="15" id="KW-1185">Reference proteome</keyword>
<evidence type="ECO:0000313" key="14">
    <source>
        <dbReference type="EMBL" id="OIW04290.1"/>
    </source>
</evidence>
<dbReference type="InterPro" id="IPR000782">
    <property type="entry name" value="FAS1_domain"/>
</dbReference>
<dbReference type="Proteomes" id="UP000188354">
    <property type="component" value="Chromosome LG09"/>
</dbReference>
<dbReference type="GO" id="GO:0005886">
    <property type="term" value="C:plasma membrane"/>
    <property type="evidence" value="ECO:0007669"/>
    <property type="project" value="UniProtKB-SubCell"/>
</dbReference>
<keyword evidence="9" id="KW-0325">Glycoprotein</keyword>
<evidence type="ECO:0000256" key="3">
    <source>
        <dbReference type="ARBA" id="ARBA00022475"/>
    </source>
</evidence>
<protein>
    <recommendedName>
        <fullName evidence="13">FAS1 domain-containing protein</fullName>
    </recommendedName>
</protein>
<comment type="similarity">
    <text evidence="2">Belongs to the fasciclin-like AGP family.</text>
</comment>
<comment type="subcellular location">
    <subcellularLocation>
        <location evidence="1">Cell membrane</location>
        <topology evidence="1">Lipid-anchor</topology>
        <topology evidence="1">GPI-anchor</topology>
    </subcellularLocation>
</comment>
<dbReference type="PROSITE" id="PS50213">
    <property type="entry name" value="FAS1"/>
    <property type="match status" value="3"/>
</dbReference>
<evidence type="ECO:0000256" key="9">
    <source>
        <dbReference type="ARBA" id="ARBA00023180"/>
    </source>
</evidence>
<evidence type="ECO:0000256" key="11">
    <source>
        <dbReference type="ARBA" id="ARBA00024686"/>
    </source>
</evidence>
<evidence type="ECO:0000256" key="12">
    <source>
        <dbReference type="SAM" id="MobiDB-lite"/>
    </source>
</evidence>
<dbReference type="PANTHER" id="PTHR32382:SF64">
    <property type="entry name" value="FASCICLIN-LIKE ARABINOGALACTAN PROTEIN 2"/>
    <property type="match status" value="1"/>
</dbReference>
<gene>
    <name evidence="14" type="ORF">TanjilG_00850</name>
</gene>
<accession>A0A4P1R810</accession>
<dbReference type="InterPro" id="IPR036378">
    <property type="entry name" value="FAS1_dom_sf"/>
</dbReference>
<comment type="function">
    <text evidence="11">May be a cell surface adhesion protein.</text>
</comment>
<dbReference type="Gramene" id="OIW04290">
    <property type="protein sequence ID" value="OIW04290"/>
    <property type="gene ID" value="TanjilG_00850"/>
</dbReference>
<evidence type="ECO:0000256" key="4">
    <source>
        <dbReference type="ARBA" id="ARBA00022622"/>
    </source>
</evidence>
<dbReference type="FunFam" id="2.30.180.10:FF:000010">
    <property type="entry name" value="Fasciclin-like arabinogalactan protein 2"/>
    <property type="match status" value="1"/>
</dbReference>
<proteinExistence type="inferred from homology"/>
<keyword evidence="7" id="KW-0654">Proteoglycan</keyword>
<dbReference type="GO" id="GO:0048364">
    <property type="term" value="P:root development"/>
    <property type="evidence" value="ECO:0007669"/>
    <property type="project" value="TreeGrafter"/>
</dbReference>
<feature type="domain" description="FAS1" evidence="13">
    <location>
        <begin position="113"/>
        <end position="261"/>
    </location>
</feature>
<feature type="compositionally biased region" description="Low complexity" evidence="12">
    <location>
        <begin position="447"/>
        <end position="457"/>
    </location>
</feature>
<keyword evidence="4" id="KW-0336">GPI-anchor</keyword>
<feature type="region of interest" description="Disordered" evidence="12">
    <location>
        <begin position="429"/>
        <end position="469"/>
    </location>
</feature>
<evidence type="ECO:0000256" key="2">
    <source>
        <dbReference type="ARBA" id="ARBA00007843"/>
    </source>
</evidence>
<feature type="domain" description="FAS1" evidence="13">
    <location>
        <begin position="12"/>
        <end position="120"/>
    </location>
</feature>
<keyword evidence="10" id="KW-0449">Lipoprotein</keyword>
<feature type="domain" description="FAS1" evidence="13">
    <location>
        <begin position="274"/>
        <end position="413"/>
    </location>
</feature>
<dbReference type="Pfam" id="PF02469">
    <property type="entry name" value="Fasciclin"/>
    <property type="match status" value="3"/>
</dbReference>
<dbReference type="SMART" id="SM00554">
    <property type="entry name" value="FAS1"/>
    <property type="match status" value="2"/>
</dbReference>
<dbReference type="GO" id="GO:0048367">
    <property type="term" value="P:shoot system development"/>
    <property type="evidence" value="ECO:0007669"/>
    <property type="project" value="TreeGrafter"/>
</dbReference>
<sequence>MIILNSSSTTEAHNITHILANHPDFSTYNHYLSVTHLADEINRRRTITVLAINNAGMQSLLDKHLSISTLKNVLSLHILVDYFGAIKLHHITNGTTLVSSVFQATGAADGTAAHNITHILANHPDFSTYNHYLSVTHLADEINRRRTITVLAINNAGMQSLLDKHLSISTLKNVLSLHILVDYFGAIKLHHITNGTTLVSSVFQATGAADGTAGYVNITNLKGGKVGFGAEDNDGSLHSFYVKSIDEVSYDISILQISQPLSSADAEAPTSAPSAINLISIMSKQGCKAFADLLRVSKALPTFEENINGGLTVFCPTDSAVNDFIPKYKNLTDAKKVSLLLYHGIPVYESLQLLKSTNGVVNTLATEGANKYDFTVQNNGEDVKLQTKVVTASIVGTLIDQDPFVAYKINKVLLPRELFKVNDLAPAESPKASKKKSSKKGKEDSSADAPADGPGANDEADDQKAADDNNGAKDGVTLIMLFFTFFIGFLVL</sequence>
<evidence type="ECO:0000256" key="7">
    <source>
        <dbReference type="ARBA" id="ARBA00022974"/>
    </source>
</evidence>